<feature type="binding site" evidence="11">
    <location>
        <position position="281"/>
    </location>
    <ligand>
        <name>Mg(2+)</name>
        <dbReference type="ChEBI" id="CHEBI:18420"/>
    </ligand>
</feature>
<evidence type="ECO:0000256" key="2">
    <source>
        <dbReference type="ARBA" id="ARBA00016337"/>
    </source>
</evidence>
<evidence type="ECO:0000256" key="4">
    <source>
        <dbReference type="ARBA" id="ARBA00022679"/>
    </source>
</evidence>
<evidence type="ECO:0000256" key="5">
    <source>
        <dbReference type="ARBA" id="ARBA00022723"/>
    </source>
</evidence>
<gene>
    <name evidence="13" type="ORF">EW093_03380</name>
</gene>
<keyword evidence="14" id="KW-1185">Reference proteome</keyword>
<dbReference type="InterPro" id="IPR024932">
    <property type="entry name" value="ApbE"/>
</dbReference>
<feature type="binding site" evidence="11">
    <location>
        <position position="163"/>
    </location>
    <ligand>
        <name>Mg(2+)</name>
        <dbReference type="ChEBI" id="CHEBI:18420"/>
    </ligand>
</feature>
<dbReference type="SUPFAM" id="SSF143631">
    <property type="entry name" value="ApbE-like"/>
    <property type="match status" value="1"/>
</dbReference>
<comment type="cofactor">
    <cofactor evidence="11">
        <name>Mg(2+)</name>
        <dbReference type="ChEBI" id="CHEBI:18420"/>
    </cofactor>
    <cofactor evidence="11">
        <name>Mn(2+)</name>
        <dbReference type="ChEBI" id="CHEBI:29035"/>
    </cofactor>
    <text evidence="11">Magnesium. Can also use manganese.</text>
</comment>
<dbReference type="OrthoDB" id="9778595at2"/>
<dbReference type="EMBL" id="CP035807">
    <property type="protein sequence ID" value="QEN03778.1"/>
    <property type="molecule type" value="Genomic_DNA"/>
</dbReference>
<evidence type="ECO:0000256" key="12">
    <source>
        <dbReference type="RuleBase" id="RU363002"/>
    </source>
</evidence>
<evidence type="ECO:0000256" key="6">
    <source>
        <dbReference type="ARBA" id="ARBA00022827"/>
    </source>
</evidence>
<keyword evidence="4 10" id="KW-0808">Transferase</keyword>
<organism evidence="13 14">
    <name type="scientific">Thiospirochaeta perfilievii</name>
    <dbReference type="NCBI Taxonomy" id="252967"/>
    <lineage>
        <taxon>Bacteria</taxon>
        <taxon>Pseudomonadati</taxon>
        <taxon>Spirochaetota</taxon>
        <taxon>Spirochaetia</taxon>
        <taxon>Spirochaetales</taxon>
        <taxon>Spirochaetaceae</taxon>
        <taxon>Thiospirochaeta</taxon>
    </lineage>
</organism>
<dbReference type="PIRSF" id="PIRSF006268">
    <property type="entry name" value="ApbE"/>
    <property type="match status" value="1"/>
</dbReference>
<dbReference type="GO" id="GO:0046872">
    <property type="term" value="F:metal ion binding"/>
    <property type="evidence" value="ECO:0007669"/>
    <property type="project" value="UniProtKB-UniRule"/>
</dbReference>
<dbReference type="AlphaFoldDB" id="A0A5C1Q8T4"/>
<dbReference type="GO" id="GO:0016740">
    <property type="term" value="F:transferase activity"/>
    <property type="evidence" value="ECO:0007669"/>
    <property type="project" value="UniProtKB-UniRule"/>
</dbReference>
<dbReference type="Pfam" id="PF02424">
    <property type="entry name" value="ApbE"/>
    <property type="match status" value="1"/>
</dbReference>
<comment type="function">
    <text evidence="12">Flavin transferase that catalyzes the transfer of the FMN moiety of FAD and its covalent binding to the hydroxyl group of a threonine residue in a target flavoprotein.</text>
</comment>
<comment type="subcellular location">
    <subcellularLocation>
        <location evidence="12">Cell inner membrane</location>
        <topology evidence="12">Lipid-anchor</topology>
        <orientation evidence="12">Periplasmic side</orientation>
    </subcellularLocation>
</comment>
<keyword evidence="7 10" id="KW-0460">Magnesium</keyword>
<evidence type="ECO:0000256" key="11">
    <source>
        <dbReference type="PIRSR" id="PIRSR006268-2"/>
    </source>
</evidence>
<dbReference type="InterPro" id="IPR003374">
    <property type="entry name" value="ApbE-like_sf"/>
</dbReference>
<dbReference type="RefSeq" id="WP_149567036.1">
    <property type="nucleotide sequence ID" value="NZ_CP035807.1"/>
</dbReference>
<sequence length="332" mass="37214">MLRKITIIYLIIISLSCSNIKERQNFSFLGLNTTCSITIYNSSPIDIEEVKAQIMEIENLMSSHVFDSDVSNINRLAGITFYKPSESTLTVIREGIKYGVISNGEFDITIGPLISLWDINNKTTVPNSRDIENLLPLVNYNNIIIEDKKVMLQNKDMSIDLGGIAKGYASNRLKDFLVSRGVKSAIINLGGNIDLIGLKNSNSLWSIGIQHPRKIRGNYIGLLRVEESSFVSSGDYERFFIEDGIRYHHILDSFTGYPKNGDIISSSILDSSAIKGDALSTITFGRSISDVKKLRESIEFEGVFITRNKEIYITDALKNIFTLKDETYSIIP</sequence>
<keyword evidence="5 10" id="KW-0479">Metal-binding</keyword>
<keyword evidence="12" id="KW-0472">Membrane</keyword>
<dbReference type="Gene3D" id="3.10.520.10">
    <property type="entry name" value="ApbE-like domains"/>
    <property type="match status" value="1"/>
</dbReference>
<keyword evidence="12" id="KW-0449">Lipoprotein</keyword>
<evidence type="ECO:0000256" key="3">
    <source>
        <dbReference type="ARBA" id="ARBA00022630"/>
    </source>
</evidence>
<dbReference type="PANTHER" id="PTHR30040:SF2">
    <property type="entry name" value="FAD:PROTEIN FMN TRANSFERASE"/>
    <property type="match status" value="1"/>
</dbReference>
<evidence type="ECO:0000256" key="1">
    <source>
        <dbReference type="ARBA" id="ARBA00011955"/>
    </source>
</evidence>
<evidence type="ECO:0000313" key="14">
    <source>
        <dbReference type="Proteomes" id="UP000323824"/>
    </source>
</evidence>
<keyword evidence="12" id="KW-0997">Cell inner membrane</keyword>
<comment type="catalytic activity">
    <reaction evidence="9 10 12">
        <text>L-threonyl-[protein] + FAD = FMN-L-threonyl-[protein] + AMP + H(+)</text>
        <dbReference type="Rhea" id="RHEA:36847"/>
        <dbReference type="Rhea" id="RHEA-COMP:11060"/>
        <dbReference type="Rhea" id="RHEA-COMP:11061"/>
        <dbReference type="ChEBI" id="CHEBI:15378"/>
        <dbReference type="ChEBI" id="CHEBI:30013"/>
        <dbReference type="ChEBI" id="CHEBI:57692"/>
        <dbReference type="ChEBI" id="CHEBI:74257"/>
        <dbReference type="ChEBI" id="CHEBI:456215"/>
        <dbReference type="EC" id="2.7.1.180"/>
    </reaction>
</comment>
<proteinExistence type="inferred from homology"/>
<protein>
    <recommendedName>
        <fullName evidence="2 10">FAD:protein FMN transferase</fullName>
        <ecNumber evidence="1 10">2.7.1.180</ecNumber>
    </recommendedName>
    <alternativeName>
        <fullName evidence="8 10">Flavin transferase</fullName>
    </alternativeName>
</protein>
<name>A0A5C1Q8T4_9SPIO</name>
<keyword evidence="12" id="KW-1003">Cell membrane</keyword>
<dbReference type="KEGG" id="sper:EW093_03380"/>
<dbReference type="EC" id="2.7.1.180" evidence="1 10"/>
<evidence type="ECO:0000313" key="13">
    <source>
        <dbReference type="EMBL" id="QEN03778.1"/>
    </source>
</evidence>
<dbReference type="PROSITE" id="PS51257">
    <property type="entry name" value="PROKAR_LIPOPROTEIN"/>
    <property type="match status" value="1"/>
</dbReference>
<evidence type="ECO:0000256" key="9">
    <source>
        <dbReference type="ARBA" id="ARBA00048540"/>
    </source>
</evidence>
<keyword evidence="3 10" id="KW-0285">Flavoprotein</keyword>
<dbReference type="GO" id="GO:0005886">
    <property type="term" value="C:plasma membrane"/>
    <property type="evidence" value="ECO:0007669"/>
    <property type="project" value="UniProtKB-SubCell"/>
</dbReference>
<dbReference type="PANTHER" id="PTHR30040">
    <property type="entry name" value="THIAMINE BIOSYNTHESIS LIPOPROTEIN APBE"/>
    <property type="match status" value="1"/>
</dbReference>
<dbReference type="Proteomes" id="UP000323824">
    <property type="component" value="Chromosome"/>
</dbReference>
<accession>A0A5C1Q8T4</accession>
<evidence type="ECO:0000256" key="8">
    <source>
        <dbReference type="ARBA" id="ARBA00031306"/>
    </source>
</evidence>
<reference evidence="13 14" key="1">
    <citation type="submission" date="2019-02" db="EMBL/GenBank/DDBJ databases">
        <authorList>
            <person name="Fomenkov A."/>
            <person name="Dubinina G."/>
            <person name="Grabovich M."/>
            <person name="Vincze T."/>
            <person name="Roberts R.J."/>
        </authorList>
    </citation>
    <scope>NUCLEOTIDE SEQUENCE [LARGE SCALE GENOMIC DNA]</scope>
    <source>
        <strain evidence="13 14">P</strain>
    </source>
</reference>
<comment type="similarity">
    <text evidence="10 12">Belongs to the ApbE family.</text>
</comment>
<feature type="binding site" evidence="11">
    <location>
        <position position="277"/>
    </location>
    <ligand>
        <name>Mg(2+)</name>
        <dbReference type="ChEBI" id="CHEBI:18420"/>
    </ligand>
</feature>
<evidence type="ECO:0000256" key="10">
    <source>
        <dbReference type="PIRNR" id="PIRNR006268"/>
    </source>
</evidence>
<evidence type="ECO:0000256" key="7">
    <source>
        <dbReference type="ARBA" id="ARBA00022842"/>
    </source>
</evidence>
<keyword evidence="6 10" id="KW-0274">FAD</keyword>
<reference evidence="13 14" key="2">
    <citation type="submission" date="2019-09" db="EMBL/GenBank/DDBJ databases">
        <title>Complete Genome Sequence and Methylome Analysis of free living Spirochaetas.</title>
        <authorList>
            <person name="Leshcheva N."/>
            <person name="Mikheeva N."/>
        </authorList>
    </citation>
    <scope>NUCLEOTIDE SEQUENCE [LARGE SCALE GENOMIC DNA]</scope>
    <source>
        <strain evidence="13 14">P</strain>
    </source>
</reference>